<comment type="caution">
    <text evidence="1">The sequence shown here is derived from an EMBL/GenBank/DDBJ whole genome shotgun (WGS) entry which is preliminary data.</text>
</comment>
<evidence type="ECO:0008006" key="3">
    <source>
        <dbReference type="Google" id="ProtNLM"/>
    </source>
</evidence>
<accession>A0ABS8GWJ3</accession>
<dbReference type="Gene3D" id="3.10.450.50">
    <property type="match status" value="1"/>
</dbReference>
<protein>
    <recommendedName>
        <fullName evidence="3">DUF4878 domain-containing protein</fullName>
    </recommendedName>
</protein>
<evidence type="ECO:0000313" key="1">
    <source>
        <dbReference type="EMBL" id="MCC4214400.1"/>
    </source>
</evidence>
<keyword evidence="2" id="KW-1185">Reference proteome</keyword>
<dbReference type="EMBL" id="JAJGMW010000029">
    <property type="protein sequence ID" value="MCC4214400.1"/>
    <property type="molecule type" value="Genomic_DNA"/>
</dbReference>
<dbReference type="RefSeq" id="WP_228231462.1">
    <property type="nucleotide sequence ID" value="NZ_JAJGMW010000029.1"/>
</dbReference>
<proteinExistence type="predicted"/>
<dbReference type="PROSITE" id="PS51257">
    <property type="entry name" value="PROKAR_LIPOPROTEIN"/>
    <property type="match status" value="1"/>
</dbReference>
<name>A0ABS8GWJ3_9FLAO</name>
<reference evidence="1 2" key="1">
    <citation type="submission" date="2021-11" db="EMBL/GenBank/DDBJ databases">
        <title>Seasonal and diel survey of microbial diversity of the Tyrrhenian coast.</title>
        <authorList>
            <person name="Gattoni G."/>
            <person name="Corral P."/>
        </authorList>
    </citation>
    <scope>NUCLEOTIDE SEQUENCE [LARGE SCALE GENOMIC DNA]</scope>
    <source>
        <strain evidence="1 2">Mr9</strain>
    </source>
</reference>
<organism evidence="1 2">
    <name type="scientific">Leeuwenhoekiella parthenopeia</name>
    <dbReference type="NCBI Taxonomy" id="2890320"/>
    <lineage>
        <taxon>Bacteria</taxon>
        <taxon>Pseudomonadati</taxon>
        <taxon>Bacteroidota</taxon>
        <taxon>Flavobacteriia</taxon>
        <taxon>Flavobacteriales</taxon>
        <taxon>Flavobacteriaceae</taxon>
        <taxon>Leeuwenhoekiella</taxon>
    </lineage>
</organism>
<dbReference type="Proteomes" id="UP001197770">
    <property type="component" value="Unassembled WGS sequence"/>
</dbReference>
<gene>
    <name evidence="1" type="ORF">LLW17_16870</name>
</gene>
<evidence type="ECO:0000313" key="2">
    <source>
        <dbReference type="Proteomes" id="UP001197770"/>
    </source>
</evidence>
<sequence length="121" mass="14186">MKTIYVMLWIGLFAACSNPKSKSPEEVTQLVLESFYAQDNEQLQTYTTQTGYQGLKQIQNFFIETSETEMDFKVVHQTQNGDTAWVQFNINYLDRPETFKLIREDGQWKVTEKGLREKSPF</sequence>